<accession>A0A1J4KG66</accession>
<dbReference type="EC" id="2.3.2.26" evidence="2"/>
<evidence type="ECO:0000256" key="4">
    <source>
        <dbReference type="ARBA" id="ARBA00022786"/>
    </source>
</evidence>
<dbReference type="PANTHER" id="PTHR45700:SF8">
    <property type="entry name" value="HECT-TYPE E3 UBIQUITIN TRANSFERASE"/>
    <property type="match status" value="1"/>
</dbReference>
<dbReference type="CDD" id="cd00078">
    <property type="entry name" value="HECTc"/>
    <property type="match status" value="1"/>
</dbReference>
<gene>
    <name evidence="7" type="ORF">TRFO_20587</name>
</gene>
<dbReference type="PANTHER" id="PTHR45700">
    <property type="entry name" value="UBIQUITIN-PROTEIN LIGASE E3C"/>
    <property type="match status" value="1"/>
</dbReference>
<dbReference type="OrthoDB" id="8068875at2759"/>
<dbReference type="AlphaFoldDB" id="A0A1J4KG66"/>
<dbReference type="GO" id="GO:0061630">
    <property type="term" value="F:ubiquitin protein ligase activity"/>
    <property type="evidence" value="ECO:0007669"/>
    <property type="project" value="UniProtKB-EC"/>
</dbReference>
<dbReference type="InterPro" id="IPR035983">
    <property type="entry name" value="Hect_E3_ubiquitin_ligase"/>
</dbReference>
<evidence type="ECO:0000256" key="2">
    <source>
        <dbReference type="ARBA" id="ARBA00012485"/>
    </source>
</evidence>
<dbReference type="GO" id="GO:0000209">
    <property type="term" value="P:protein polyubiquitination"/>
    <property type="evidence" value="ECO:0007669"/>
    <property type="project" value="InterPro"/>
</dbReference>
<dbReference type="Gene3D" id="3.30.2410.10">
    <property type="entry name" value="Hect, E3 ligase catalytic domain"/>
    <property type="match status" value="1"/>
</dbReference>
<evidence type="ECO:0000313" key="8">
    <source>
        <dbReference type="Proteomes" id="UP000179807"/>
    </source>
</evidence>
<dbReference type="Pfam" id="PF16558">
    <property type="entry name" value="AZUL"/>
    <property type="match status" value="1"/>
</dbReference>
<evidence type="ECO:0000256" key="3">
    <source>
        <dbReference type="ARBA" id="ARBA00022679"/>
    </source>
</evidence>
<dbReference type="InterPro" id="IPR032353">
    <property type="entry name" value="AZUL"/>
</dbReference>
<dbReference type="Proteomes" id="UP000179807">
    <property type="component" value="Unassembled WGS sequence"/>
</dbReference>
<evidence type="ECO:0000259" key="6">
    <source>
        <dbReference type="PROSITE" id="PS50237"/>
    </source>
</evidence>
<dbReference type="GeneID" id="94836195"/>
<dbReference type="SUPFAM" id="SSF56204">
    <property type="entry name" value="Hect, E3 ligase catalytic domain"/>
    <property type="match status" value="1"/>
</dbReference>
<comment type="caution">
    <text evidence="7">The sequence shown here is derived from an EMBL/GenBank/DDBJ whole genome shotgun (WGS) entry which is preliminary data.</text>
</comment>
<dbReference type="VEuPathDB" id="TrichDB:TRFO_20587"/>
<keyword evidence="3" id="KW-0808">Transferase</keyword>
<dbReference type="InterPro" id="IPR044611">
    <property type="entry name" value="E3A/B/C-like"/>
</dbReference>
<organism evidence="7 8">
    <name type="scientific">Tritrichomonas foetus</name>
    <dbReference type="NCBI Taxonomy" id="1144522"/>
    <lineage>
        <taxon>Eukaryota</taxon>
        <taxon>Metamonada</taxon>
        <taxon>Parabasalia</taxon>
        <taxon>Tritrichomonadida</taxon>
        <taxon>Tritrichomonadidae</taxon>
        <taxon>Tritrichomonas</taxon>
    </lineage>
</organism>
<reference evidence="7" key="1">
    <citation type="submission" date="2016-10" db="EMBL/GenBank/DDBJ databases">
        <authorList>
            <person name="Benchimol M."/>
            <person name="Almeida L.G."/>
            <person name="Vasconcelos A.T."/>
            <person name="Perreira-Neves A."/>
            <person name="Rosa I.A."/>
            <person name="Tasca T."/>
            <person name="Bogo M.R."/>
            <person name="de Souza W."/>
        </authorList>
    </citation>
    <scope>NUCLEOTIDE SEQUENCE [LARGE SCALE GENOMIC DNA]</scope>
    <source>
        <strain evidence="7">K</strain>
    </source>
</reference>
<sequence length="708" mass="81488">MKNADDLKSLYLHQLTEGCDKIKCKNTSCARCKGFLYANKSNDEINQIAENLANNHQKSSKLCDSVKKLVFDDAFRQEQQEFQTFAKTDLSDITICSEQVKNIFKSIDMFSNALNSNNLPLSLSNSRIDDDFFFDFSTKLSKIPEVETKVMGGLYSISQNIIEAKQNFFIYYSNLRAFLILFYFPTVISPDISPPILTPLFKKLIQMKKHQVEIFCNWMSKLTNLRRQMIGYVHFAISLHYSEHSNPSPHSESLHSLIKVLSFLYQANCESMNPLPPSVFYDDHITSSINIENELDLLQRTNLHGRSASLLKKSPFILSLKTKAEICQFESHQLMNLMAQYSMMHSTQSRYTNEKYCTIRVRRSHLIKDAVDKLSHQDSKSFLKKLKVVFEGESAVDVGGPSREFLYLISEKLFSPEFGMFTVVNDKYNWFSNCSFESERSFFLIGAVLGLAIHNSIVLPIRFPLVLYKRLLQPQKKLNLADLAEVDPVATSSLRSLIEMKEKGEDVSVAMLDFSTMVTIFDTHEEVALSDDIPKETEVTNSNLEQYIRSYIEFILIKSIRKQFEAFKKGFEMTCTIPSYKLFEPVEMDTLVSGVEILDWGALKRHTTYSDGYKEDSRQIRWFWEIFNKKFTKEEKLKFLKFATGTDRAPIGGLGSIKLVIQRIKDDKKLPVSHTCFNTFGLPKYKSKAILEEKVKLAIQYTEGFGIR</sequence>
<dbReference type="RefSeq" id="XP_068363339.1">
    <property type="nucleotide sequence ID" value="XM_068501491.1"/>
</dbReference>
<dbReference type="FunFam" id="3.30.2410.10:FF:000003">
    <property type="entry name" value="probable E3 ubiquitin-protein ligase HERC4 isoform X1"/>
    <property type="match status" value="1"/>
</dbReference>
<name>A0A1J4KG66_9EUKA</name>
<dbReference type="Pfam" id="PF00632">
    <property type="entry name" value="HECT"/>
    <property type="match status" value="1"/>
</dbReference>
<dbReference type="PROSITE" id="PS50237">
    <property type="entry name" value="HECT"/>
    <property type="match status" value="1"/>
</dbReference>
<evidence type="ECO:0000256" key="1">
    <source>
        <dbReference type="ARBA" id="ARBA00000885"/>
    </source>
</evidence>
<dbReference type="EMBL" id="MLAK01000618">
    <property type="protein sequence ID" value="OHT10203.1"/>
    <property type="molecule type" value="Genomic_DNA"/>
</dbReference>
<dbReference type="Gene3D" id="3.30.2160.10">
    <property type="entry name" value="Hect, E3 ligase catalytic domain"/>
    <property type="match status" value="1"/>
</dbReference>
<protein>
    <recommendedName>
        <fullName evidence="2">HECT-type E3 ubiquitin transferase</fullName>
        <ecNumber evidence="2">2.3.2.26</ecNumber>
    </recommendedName>
</protein>
<dbReference type="InterPro" id="IPR000569">
    <property type="entry name" value="HECT_dom"/>
</dbReference>
<dbReference type="Gene3D" id="6.10.130.10">
    <property type="entry name" value="Ubiquitin-protein ligase E3A, N-terminal zinc-binding domain (AZUL)"/>
    <property type="match status" value="1"/>
</dbReference>
<comment type="catalytic activity">
    <reaction evidence="1">
        <text>S-ubiquitinyl-[E2 ubiquitin-conjugating enzyme]-L-cysteine + [acceptor protein]-L-lysine = [E2 ubiquitin-conjugating enzyme]-L-cysteine + N(6)-ubiquitinyl-[acceptor protein]-L-lysine.</text>
        <dbReference type="EC" id="2.3.2.26"/>
    </reaction>
</comment>
<feature type="domain" description="HECT" evidence="6">
    <location>
        <begin position="378"/>
        <end position="708"/>
    </location>
</feature>
<keyword evidence="4 5" id="KW-0833">Ubl conjugation pathway</keyword>
<proteinExistence type="predicted"/>
<dbReference type="InterPro" id="IPR042556">
    <property type="entry name" value="AZUL_sf"/>
</dbReference>
<dbReference type="Gene3D" id="3.90.1750.10">
    <property type="entry name" value="Hect, E3 ligase catalytic domains"/>
    <property type="match status" value="1"/>
</dbReference>
<evidence type="ECO:0000313" key="7">
    <source>
        <dbReference type="EMBL" id="OHT10203.1"/>
    </source>
</evidence>
<keyword evidence="8" id="KW-1185">Reference proteome</keyword>
<feature type="active site" description="Glycyl thioester intermediate" evidence="5">
    <location>
        <position position="676"/>
    </location>
</feature>
<evidence type="ECO:0000256" key="5">
    <source>
        <dbReference type="PROSITE-ProRule" id="PRU00104"/>
    </source>
</evidence>
<dbReference type="SMART" id="SM00119">
    <property type="entry name" value="HECTc"/>
    <property type="match status" value="1"/>
</dbReference>